<dbReference type="InterPro" id="IPR036388">
    <property type="entry name" value="WH-like_DNA-bd_sf"/>
</dbReference>
<dbReference type="InterPro" id="IPR013324">
    <property type="entry name" value="RNA_pol_sigma_r3/r4-like"/>
</dbReference>
<evidence type="ECO:0000256" key="3">
    <source>
        <dbReference type="ARBA" id="ARBA00023082"/>
    </source>
</evidence>
<dbReference type="SUPFAM" id="SSF88659">
    <property type="entry name" value="Sigma3 and sigma4 domains of RNA polymerase sigma factors"/>
    <property type="match status" value="1"/>
</dbReference>
<dbReference type="GO" id="GO:0003677">
    <property type="term" value="F:DNA binding"/>
    <property type="evidence" value="ECO:0007669"/>
    <property type="project" value="InterPro"/>
</dbReference>
<dbReference type="GO" id="GO:0016987">
    <property type="term" value="F:sigma factor activity"/>
    <property type="evidence" value="ECO:0007669"/>
    <property type="project" value="UniProtKB-KW"/>
</dbReference>
<protein>
    <recommendedName>
        <fullName evidence="5">RNA polymerase sigma factor 70 region 4 type 2 domain-containing protein</fullName>
    </recommendedName>
</protein>
<feature type="domain" description="RNA polymerase sigma factor 70 region 4 type 2" evidence="5">
    <location>
        <begin position="25"/>
        <end position="61"/>
    </location>
</feature>
<evidence type="ECO:0000256" key="4">
    <source>
        <dbReference type="ARBA" id="ARBA00023163"/>
    </source>
</evidence>
<dbReference type="InterPro" id="IPR013249">
    <property type="entry name" value="RNA_pol_sigma70_r4_t2"/>
</dbReference>
<evidence type="ECO:0000313" key="7">
    <source>
        <dbReference type="Proteomes" id="UP000629619"/>
    </source>
</evidence>
<evidence type="ECO:0000256" key="2">
    <source>
        <dbReference type="ARBA" id="ARBA00023015"/>
    </source>
</evidence>
<dbReference type="Gene3D" id="1.10.10.10">
    <property type="entry name" value="Winged helix-like DNA-binding domain superfamily/Winged helix DNA-binding domain"/>
    <property type="match status" value="1"/>
</dbReference>
<dbReference type="AlphaFoldDB" id="A0A919N5Z6"/>
<keyword evidence="3" id="KW-0731">Sigma factor</keyword>
<evidence type="ECO:0000256" key="1">
    <source>
        <dbReference type="ARBA" id="ARBA00010641"/>
    </source>
</evidence>
<sequence length="78" mass="8706">MQATSRTAPRPIRLPSAGGAARTAARILVYRYWNELGTAEIAALMELSSGAVWVNLHRARQTFKRHFTTLTEGSRAHR</sequence>
<name>A0A919N5Z6_9ACTN</name>
<dbReference type="GO" id="GO:0006352">
    <property type="term" value="P:DNA-templated transcription initiation"/>
    <property type="evidence" value="ECO:0007669"/>
    <property type="project" value="InterPro"/>
</dbReference>
<keyword evidence="7" id="KW-1185">Reference proteome</keyword>
<evidence type="ECO:0000313" key="6">
    <source>
        <dbReference type="EMBL" id="GIF05059.1"/>
    </source>
</evidence>
<comment type="caution">
    <text evidence="6">The sequence shown here is derived from an EMBL/GenBank/DDBJ whole genome shotgun (WGS) entry which is preliminary data.</text>
</comment>
<reference evidence="6" key="1">
    <citation type="submission" date="2021-01" db="EMBL/GenBank/DDBJ databases">
        <title>Whole genome shotgun sequence of Actinoplanes siamensis NBRC 109076.</title>
        <authorList>
            <person name="Komaki H."/>
            <person name="Tamura T."/>
        </authorList>
    </citation>
    <scope>NUCLEOTIDE SEQUENCE</scope>
    <source>
        <strain evidence="6">NBRC 109076</strain>
    </source>
</reference>
<evidence type="ECO:0000259" key="5">
    <source>
        <dbReference type="Pfam" id="PF08281"/>
    </source>
</evidence>
<keyword evidence="2" id="KW-0805">Transcription regulation</keyword>
<accession>A0A919N5Z6</accession>
<proteinExistence type="inferred from homology"/>
<comment type="similarity">
    <text evidence="1">Belongs to the sigma-70 factor family. ECF subfamily.</text>
</comment>
<keyword evidence="4" id="KW-0804">Transcription</keyword>
<dbReference type="EMBL" id="BOMW01000023">
    <property type="protein sequence ID" value="GIF05059.1"/>
    <property type="molecule type" value="Genomic_DNA"/>
</dbReference>
<dbReference type="Proteomes" id="UP000629619">
    <property type="component" value="Unassembled WGS sequence"/>
</dbReference>
<organism evidence="6 7">
    <name type="scientific">Actinoplanes siamensis</name>
    <dbReference type="NCBI Taxonomy" id="1223317"/>
    <lineage>
        <taxon>Bacteria</taxon>
        <taxon>Bacillati</taxon>
        <taxon>Actinomycetota</taxon>
        <taxon>Actinomycetes</taxon>
        <taxon>Micromonosporales</taxon>
        <taxon>Micromonosporaceae</taxon>
        <taxon>Actinoplanes</taxon>
    </lineage>
</organism>
<gene>
    <name evidence="6" type="ORF">Asi03nite_25970</name>
</gene>
<dbReference type="Pfam" id="PF08281">
    <property type="entry name" value="Sigma70_r4_2"/>
    <property type="match status" value="1"/>
</dbReference>